<organism evidence="2 3">
    <name type="scientific">Asticcacaulis benevestitus DSM 16100 = ATCC BAA-896</name>
    <dbReference type="NCBI Taxonomy" id="1121022"/>
    <lineage>
        <taxon>Bacteria</taxon>
        <taxon>Pseudomonadati</taxon>
        <taxon>Pseudomonadota</taxon>
        <taxon>Alphaproteobacteria</taxon>
        <taxon>Caulobacterales</taxon>
        <taxon>Caulobacteraceae</taxon>
        <taxon>Asticcacaulis</taxon>
    </lineage>
</organism>
<evidence type="ECO:0000313" key="2">
    <source>
        <dbReference type="EMBL" id="ESQ92598.1"/>
    </source>
</evidence>
<feature type="domain" description="Nudix hydrolase" evidence="1">
    <location>
        <begin position="6"/>
        <end position="57"/>
    </location>
</feature>
<comment type="caution">
    <text evidence="2">The sequence shown here is derived from an EMBL/GenBank/DDBJ whole genome shotgun (WGS) entry which is preliminary data.</text>
</comment>
<reference evidence="2 3" key="1">
    <citation type="journal article" date="2014" name="Nature">
        <title>Sequential evolution of bacterial morphology by co-option of a developmental regulator.</title>
        <authorList>
            <person name="Jiang C."/>
            <person name="Brown P.J."/>
            <person name="Ducret A."/>
            <person name="Brun Y.V."/>
        </authorList>
    </citation>
    <scope>NUCLEOTIDE SEQUENCE [LARGE SCALE GENOMIC DNA]</scope>
    <source>
        <strain evidence="2 3">DSM 16100</strain>
    </source>
</reference>
<dbReference type="GO" id="GO:0003824">
    <property type="term" value="F:catalytic activity"/>
    <property type="evidence" value="ECO:0007669"/>
    <property type="project" value="UniProtKB-ARBA"/>
</dbReference>
<dbReference type="SUPFAM" id="SSF55811">
    <property type="entry name" value="Nudix"/>
    <property type="match status" value="1"/>
</dbReference>
<dbReference type="AlphaFoldDB" id="V4RMY3"/>
<dbReference type="Gene3D" id="3.90.79.10">
    <property type="entry name" value="Nucleoside Triphosphate Pyrophosphohydrolase"/>
    <property type="match status" value="1"/>
</dbReference>
<keyword evidence="3" id="KW-1185">Reference proteome</keyword>
<accession>V4RMY3</accession>
<dbReference type="Pfam" id="PF00293">
    <property type="entry name" value="NUDIX"/>
    <property type="match status" value="1"/>
</dbReference>
<sequence length="116" mass="12757">MKRGVAPEQGIYALPGGYVDDGDESAEAAACRELFEETQIQISPSDVFVTHTERHDDHLLIFTRHRNILDAGDVLKQFTPTAEVTEVSVQTSLVELAFPSHTAVLKQHISSRGAKI</sequence>
<proteinExistence type="predicted"/>
<dbReference type="InterPro" id="IPR000086">
    <property type="entry name" value="NUDIX_hydrolase_dom"/>
</dbReference>
<dbReference type="eggNOG" id="COG1051">
    <property type="taxonomic scope" value="Bacteria"/>
</dbReference>
<evidence type="ECO:0000259" key="1">
    <source>
        <dbReference type="Pfam" id="PF00293"/>
    </source>
</evidence>
<evidence type="ECO:0000313" key="3">
    <source>
        <dbReference type="Proteomes" id="UP000017837"/>
    </source>
</evidence>
<dbReference type="InterPro" id="IPR015797">
    <property type="entry name" value="NUDIX_hydrolase-like_dom_sf"/>
</dbReference>
<dbReference type="PATRIC" id="fig|1121022.4.peg.1639"/>
<gene>
    <name evidence="2" type="ORF">ABENE_08145</name>
</gene>
<dbReference type="Proteomes" id="UP000017837">
    <property type="component" value="Unassembled WGS sequence"/>
</dbReference>
<dbReference type="EMBL" id="AWGB01000012">
    <property type="protein sequence ID" value="ESQ92598.1"/>
    <property type="molecule type" value="Genomic_DNA"/>
</dbReference>
<protein>
    <recommendedName>
        <fullName evidence="1">Nudix hydrolase domain-containing protein</fullName>
    </recommendedName>
</protein>
<name>V4RMY3_9CAUL</name>